<evidence type="ECO:0000313" key="4">
    <source>
        <dbReference type="RefSeq" id="XP_011639220.1"/>
    </source>
</evidence>
<organism evidence="3 4">
    <name type="scientific">Pogonomyrmex barbatus</name>
    <name type="common">red harvester ant</name>
    <dbReference type="NCBI Taxonomy" id="144034"/>
    <lineage>
        <taxon>Eukaryota</taxon>
        <taxon>Metazoa</taxon>
        <taxon>Ecdysozoa</taxon>
        <taxon>Arthropoda</taxon>
        <taxon>Hexapoda</taxon>
        <taxon>Insecta</taxon>
        <taxon>Pterygota</taxon>
        <taxon>Neoptera</taxon>
        <taxon>Endopterygota</taxon>
        <taxon>Hymenoptera</taxon>
        <taxon>Apocrita</taxon>
        <taxon>Aculeata</taxon>
        <taxon>Formicoidea</taxon>
        <taxon>Formicidae</taxon>
        <taxon>Myrmicinae</taxon>
        <taxon>Pogonomyrmex</taxon>
    </lineage>
</organism>
<keyword evidence="2" id="KW-1133">Transmembrane helix</keyword>
<keyword evidence="2" id="KW-0472">Membrane</keyword>
<feature type="transmembrane region" description="Helical" evidence="2">
    <location>
        <begin position="23"/>
        <end position="40"/>
    </location>
</feature>
<dbReference type="AlphaFoldDB" id="A0A6I9WAZ6"/>
<keyword evidence="3" id="KW-1185">Reference proteome</keyword>
<dbReference type="RefSeq" id="XP_011639220.1">
    <property type="nucleotide sequence ID" value="XM_011640918.2"/>
</dbReference>
<feature type="compositionally biased region" description="Basic and acidic residues" evidence="1">
    <location>
        <begin position="115"/>
        <end position="144"/>
    </location>
</feature>
<proteinExistence type="predicted"/>
<feature type="region of interest" description="Disordered" evidence="1">
    <location>
        <begin position="74"/>
        <end position="102"/>
    </location>
</feature>
<accession>A0A6I9WAZ6</accession>
<dbReference type="GeneID" id="105428539"/>
<evidence type="ECO:0000313" key="3">
    <source>
        <dbReference type="Proteomes" id="UP000504615"/>
    </source>
</evidence>
<sequence length="291" mass="34465">MECVKDVKQDKKFYYDTELDRAVFMRIVIILFFILLNEVLNNESAKEHVHFKIHVPEIIKHQIHTKTVFIHIHKPDLSAPKKKPKKKEKPPKKVHHKETHHDDWSSWNSYGYHSDHNDKSNDESFKSQKDYKDDYGHKEADHKKNTPFAQYHRDSYMPMLQQKNKPDYLKGQHGDVMGYSYPPQYAVKEDVKENDDINDIEPYVHTYEEGYSKGGESASGHIYTDDVTKFYANKQEEGEHSAEEFQNDSRERTHAGRYFVDDSEYQQNNKVVKRVSPKMSGTVVKRIERRM</sequence>
<dbReference type="OrthoDB" id="7684978at2759"/>
<reference evidence="4" key="1">
    <citation type="submission" date="2025-08" db="UniProtKB">
        <authorList>
            <consortium name="RefSeq"/>
        </authorList>
    </citation>
    <scope>IDENTIFICATION</scope>
</reference>
<dbReference type="KEGG" id="pbar:105428539"/>
<evidence type="ECO:0000256" key="2">
    <source>
        <dbReference type="SAM" id="Phobius"/>
    </source>
</evidence>
<feature type="region of interest" description="Disordered" evidence="1">
    <location>
        <begin position="115"/>
        <end position="145"/>
    </location>
</feature>
<feature type="compositionally biased region" description="Basic and acidic residues" evidence="1">
    <location>
        <begin position="236"/>
        <end position="254"/>
    </location>
</feature>
<feature type="region of interest" description="Disordered" evidence="1">
    <location>
        <begin position="236"/>
        <end position="262"/>
    </location>
</feature>
<keyword evidence="2" id="KW-0812">Transmembrane</keyword>
<dbReference type="Proteomes" id="UP000504615">
    <property type="component" value="Unplaced"/>
</dbReference>
<name>A0A6I9WAZ6_9HYME</name>
<gene>
    <name evidence="4" type="primary">LOC105428539</name>
</gene>
<feature type="compositionally biased region" description="Basic residues" evidence="1">
    <location>
        <begin position="80"/>
        <end position="98"/>
    </location>
</feature>
<evidence type="ECO:0000256" key="1">
    <source>
        <dbReference type="SAM" id="MobiDB-lite"/>
    </source>
</evidence>
<protein>
    <submittedName>
        <fullName evidence="4">Uncharacterized protein LOC105428539</fullName>
    </submittedName>
</protein>